<feature type="domain" description="vWA-MoxR associated protein C-terminal" evidence="2">
    <location>
        <begin position="233"/>
        <end position="460"/>
    </location>
</feature>
<evidence type="ECO:0000313" key="4">
    <source>
        <dbReference type="Proteomes" id="UP001612741"/>
    </source>
</evidence>
<evidence type="ECO:0000259" key="2">
    <source>
        <dbReference type="Pfam" id="PF20028"/>
    </source>
</evidence>
<dbReference type="Proteomes" id="UP001612741">
    <property type="component" value="Unassembled WGS sequence"/>
</dbReference>
<name>A0ABW7ZB07_9ACTN</name>
<accession>A0ABW7ZB07</accession>
<keyword evidence="4" id="KW-1185">Reference proteome</keyword>
<dbReference type="Pfam" id="PF19916">
    <property type="entry name" value="VMAP-M0"/>
    <property type="match status" value="1"/>
</dbReference>
<dbReference type="Pfam" id="PF20028">
    <property type="entry name" value="VMAP-C"/>
    <property type="match status" value="1"/>
</dbReference>
<gene>
    <name evidence="3" type="ORF">ACIBG2_48730</name>
</gene>
<sequence length="474" mass="53458">MPDPVAQLMADLAHVPPHVLLNAIRSGLRLREVTSQDFQHHDVFTLVYASLESNAGRLTLIEVVRSRPDTSESAAEIAQLLYPAAPLLDEPEFQRILALLHQCAVDNLGALFHAATQGSALSLPSGLATLPALFMFLTDSNTRPGTLPPALRLVAYAIRNLVYQQGPVLQELVTDLRTWLYRQCDRLRDVGDTKAAVELDDLLRNPPPFPREDFPVSLIVELDRLPAPNDQRDLFQIRHWRQTDHTRWQPVAMGSENVPRAQVPRRVYELISEAEEEWARKERGPLVLEFLLSPELINLGVDQWPQDMGNGLPPRKLGLDYEVVIRSDSRLRPLRRHRDWRARWERCMSGAGVAHLAPLHEEVDLAGLHHKLRVGDHLVALVLSTPPDQEPGRTQLRAAMDAGLPIVLWSRNSAQNNDFCQSLRAAVQSQQLRRLPTSVRHIRSTAVEICDNFALLWDDPNHRVASSGQLKRPN</sequence>
<organism evidence="3 4">
    <name type="scientific">Nonomuraea typhae</name>
    <dbReference type="NCBI Taxonomy" id="2603600"/>
    <lineage>
        <taxon>Bacteria</taxon>
        <taxon>Bacillati</taxon>
        <taxon>Actinomycetota</taxon>
        <taxon>Actinomycetes</taxon>
        <taxon>Streptosporangiales</taxon>
        <taxon>Streptosporangiaceae</taxon>
        <taxon>Nonomuraea</taxon>
    </lineage>
</organism>
<reference evidence="3 4" key="1">
    <citation type="submission" date="2024-10" db="EMBL/GenBank/DDBJ databases">
        <title>The Natural Products Discovery Center: Release of the First 8490 Sequenced Strains for Exploring Actinobacteria Biosynthetic Diversity.</title>
        <authorList>
            <person name="Kalkreuter E."/>
            <person name="Kautsar S.A."/>
            <person name="Yang D."/>
            <person name="Bader C.D."/>
            <person name="Teijaro C.N."/>
            <person name="Fluegel L."/>
            <person name="Davis C.M."/>
            <person name="Simpson J.R."/>
            <person name="Lauterbach L."/>
            <person name="Steele A.D."/>
            <person name="Gui C."/>
            <person name="Meng S."/>
            <person name="Li G."/>
            <person name="Viehrig K."/>
            <person name="Ye F."/>
            <person name="Su P."/>
            <person name="Kiefer A.F."/>
            <person name="Nichols A."/>
            <person name="Cepeda A.J."/>
            <person name="Yan W."/>
            <person name="Fan B."/>
            <person name="Jiang Y."/>
            <person name="Adhikari A."/>
            <person name="Zheng C.-J."/>
            <person name="Schuster L."/>
            <person name="Cowan T.M."/>
            <person name="Smanski M.J."/>
            <person name="Chevrette M.G."/>
            <person name="De Carvalho L.P.S."/>
            <person name="Shen B."/>
        </authorList>
    </citation>
    <scope>NUCLEOTIDE SEQUENCE [LARGE SCALE GENOMIC DNA]</scope>
    <source>
        <strain evidence="3 4">NPDC050545</strain>
    </source>
</reference>
<dbReference type="RefSeq" id="WP_397091452.1">
    <property type="nucleotide sequence ID" value="NZ_JBITGY010000018.1"/>
</dbReference>
<feature type="domain" description="vWA-MoxR associated protein middle region 0" evidence="1">
    <location>
        <begin position="88"/>
        <end position="188"/>
    </location>
</feature>
<proteinExistence type="predicted"/>
<dbReference type="InterPro" id="IPR045450">
    <property type="entry name" value="VMAP_C"/>
</dbReference>
<comment type="caution">
    <text evidence="3">The sequence shown here is derived from an EMBL/GenBank/DDBJ whole genome shotgun (WGS) entry which is preliminary data.</text>
</comment>
<evidence type="ECO:0000313" key="3">
    <source>
        <dbReference type="EMBL" id="MFI6505341.1"/>
    </source>
</evidence>
<dbReference type="EMBL" id="JBITGY010000018">
    <property type="protein sequence ID" value="MFI6505341.1"/>
    <property type="molecule type" value="Genomic_DNA"/>
</dbReference>
<protein>
    <submittedName>
        <fullName evidence="3">Uncharacterized protein</fullName>
    </submittedName>
</protein>
<evidence type="ECO:0000259" key="1">
    <source>
        <dbReference type="Pfam" id="PF19916"/>
    </source>
</evidence>
<dbReference type="InterPro" id="IPR045555">
    <property type="entry name" value="VMAP-M0"/>
</dbReference>